<evidence type="ECO:0000313" key="2">
    <source>
        <dbReference type="EMBL" id="GMA93723.1"/>
    </source>
</evidence>
<name>A0ABQ6K2C9_9MICO</name>
<sequence length="89" mass="9489">MGERAPAFGPVGQVDDDVAFVRPWGIELEAVVAPVVLVQGRRDRVIPPAHAELLARRLPHAEVRWIDDAGHIAALAGLASALDLLLARG</sequence>
<keyword evidence="3" id="KW-1185">Reference proteome</keyword>
<gene>
    <name evidence="2" type="ORF">GCM10025881_05470</name>
</gene>
<accession>A0ABQ6K2C9</accession>
<dbReference type="SUPFAM" id="SSF53474">
    <property type="entry name" value="alpha/beta-Hydrolases"/>
    <property type="match status" value="1"/>
</dbReference>
<evidence type="ECO:0000313" key="3">
    <source>
        <dbReference type="Proteomes" id="UP001157034"/>
    </source>
</evidence>
<feature type="domain" description="AB hydrolase-1" evidence="1">
    <location>
        <begin position="24"/>
        <end position="75"/>
    </location>
</feature>
<evidence type="ECO:0000259" key="1">
    <source>
        <dbReference type="Pfam" id="PF00561"/>
    </source>
</evidence>
<dbReference type="RefSeq" id="WP_284252646.1">
    <property type="nucleotide sequence ID" value="NZ_BSVB01000001.1"/>
</dbReference>
<dbReference type="Proteomes" id="UP001157034">
    <property type="component" value="Unassembled WGS sequence"/>
</dbReference>
<dbReference type="Pfam" id="PF00561">
    <property type="entry name" value="Abhydrolase_1"/>
    <property type="match status" value="1"/>
</dbReference>
<comment type="caution">
    <text evidence="2">The sequence shown here is derived from an EMBL/GenBank/DDBJ whole genome shotgun (WGS) entry which is preliminary data.</text>
</comment>
<organism evidence="2 3">
    <name type="scientific">Pseudolysinimonas kribbensis</name>
    <dbReference type="NCBI Taxonomy" id="433641"/>
    <lineage>
        <taxon>Bacteria</taxon>
        <taxon>Bacillati</taxon>
        <taxon>Actinomycetota</taxon>
        <taxon>Actinomycetes</taxon>
        <taxon>Micrococcales</taxon>
        <taxon>Microbacteriaceae</taxon>
        <taxon>Pseudolysinimonas</taxon>
    </lineage>
</organism>
<proteinExistence type="predicted"/>
<protein>
    <recommendedName>
        <fullName evidence="1">AB hydrolase-1 domain-containing protein</fullName>
    </recommendedName>
</protein>
<dbReference type="Gene3D" id="3.40.50.1820">
    <property type="entry name" value="alpha/beta hydrolase"/>
    <property type="match status" value="1"/>
</dbReference>
<dbReference type="EMBL" id="BSVB01000001">
    <property type="protein sequence ID" value="GMA93723.1"/>
    <property type="molecule type" value="Genomic_DNA"/>
</dbReference>
<reference evidence="3" key="1">
    <citation type="journal article" date="2019" name="Int. J. Syst. Evol. Microbiol.">
        <title>The Global Catalogue of Microorganisms (GCM) 10K type strain sequencing project: providing services to taxonomists for standard genome sequencing and annotation.</title>
        <authorList>
            <consortium name="The Broad Institute Genomics Platform"/>
            <consortium name="The Broad Institute Genome Sequencing Center for Infectious Disease"/>
            <person name="Wu L."/>
            <person name="Ma J."/>
        </authorList>
    </citation>
    <scope>NUCLEOTIDE SEQUENCE [LARGE SCALE GENOMIC DNA]</scope>
    <source>
        <strain evidence="3">NBRC 108894</strain>
    </source>
</reference>
<dbReference type="InterPro" id="IPR029058">
    <property type="entry name" value="AB_hydrolase_fold"/>
</dbReference>
<dbReference type="InterPro" id="IPR000073">
    <property type="entry name" value="AB_hydrolase_1"/>
</dbReference>